<proteinExistence type="predicted"/>
<accession>A0A2N8ZMT5</accession>
<organism evidence="1 2">
    <name type="scientific">Vibrio tapetis subsp. tapetis</name>
    <dbReference type="NCBI Taxonomy" id="1671868"/>
    <lineage>
        <taxon>Bacteria</taxon>
        <taxon>Pseudomonadati</taxon>
        <taxon>Pseudomonadota</taxon>
        <taxon>Gammaproteobacteria</taxon>
        <taxon>Vibrionales</taxon>
        <taxon>Vibrionaceae</taxon>
        <taxon>Vibrio</taxon>
    </lineage>
</organism>
<dbReference type="RefSeq" id="WP_102525246.1">
    <property type="nucleotide sequence ID" value="NZ_LT960612.1"/>
</dbReference>
<protein>
    <submittedName>
        <fullName evidence="1">Uncharacterized protein</fullName>
    </submittedName>
</protein>
<keyword evidence="2" id="KW-1185">Reference proteome</keyword>
<dbReference type="KEGG" id="vta:B1576"/>
<dbReference type="Proteomes" id="UP000235828">
    <property type="component" value="Chromosome B"/>
</dbReference>
<name>A0A2N8ZMT5_9VIBR</name>
<evidence type="ECO:0000313" key="1">
    <source>
        <dbReference type="EMBL" id="SON53187.1"/>
    </source>
</evidence>
<evidence type="ECO:0000313" key="2">
    <source>
        <dbReference type="Proteomes" id="UP000235828"/>
    </source>
</evidence>
<gene>
    <name evidence="1" type="ORF">VTAP4600_B1576</name>
</gene>
<dbReference type="OrthoDB" id="5916363at2"/>
<dbReference type="AlphaFoldDB" id="A0A2N8ZMT5"/>
<dbReference type="EMBL" id="LT960612">
    <property type="protein sequence ID" value="SON53187.1"/>
    <property type="molecule type" value="Genomic_DNA"/>
</dbReference>
<sequence>MLADKDDRSCSFVYKRTDGVAGNFFAISEFGQKTKKTDYWSEWILNSESEPIFTSKLDKNHFGFGVWTPEEYADRFDDLSYYEQLKAQGFLLSLGLGEQDGDEPRMRIDYRWHNKAEGDVYLQVEVPF</sequence>
<reference evidence="1 2" key="1">
    <citation type="submission" date="2017-10" db="EMBL/GenBank/DDBJ databases">
        <authorList>
            <person name="Banno H."/>
            <person name="Chua N.-H."/>
        </authorList>
    </citation>
    <scope>NUCLEOTIDE SEQUENCE [LARGE SCALE GENOMIC DNA]</scope>
    <source>
        <strain evidence="1">Vibrio tapetis CECT4600</strain>
    </source>
</reference>